<keyword evidence="10" id="KW-1185">Reference proteome</keyword>
<gene>
    <name evidence="9" type="ORF">AUEXF2481DRAFT_78130</name>
</gene>
<dbReference type="InterPro" id="IPR050534">
    <property type="entry name" value="Coronavir_polyprotein_1ab"/>
</dbReference>
<evidence type="ECO:0000256" key="5">
    <source>
        <dbReference type="ARBA" id="ARBA00022840"/>
    </source>
</evidence>
<dbReference type="GO" id="GO:0005524">
    <property type="term" value="F:ATP binding"/>
    <property type="evidence" value="ECO:0007669"/>
    <property type="project" value="UniProtKB-KW"/>
</dbReference>
<keyword evidence="5" id="KW-0067">ATP-binding</keyword>
<dbReference type="EMBL" id="KL584754">
    <property type="protein sequence ID" value="KEQ97338.1"/>
    <property type="molecule type" value="Genomic_DNA"/>
</dbReference>
<feature type="region of interest" description="Disordered" evidence="6">
    <location>
        <begin position="144"/>
        <end position="168"/>
    </location>
</feature>
<dbReference type="HOGENOM" id="CLU_262220_0_0_1"/>
<proteinExistence type="inferred from homology"/>
<dbReference type="InterPro" id="IPR041679">
    <property type="entry name" value="DNA2/NAM7-like_C"/>
</dbReference>
<evidence type="ECO:0000256" key="1">
    <source>
        <dbReference type="ARBA" id="ARBA00007913"/>
    </source>
</evidence>
<evidence type="ECO:0000313" key="9">
    <source>
        <dbReference type="EMBL" id="KEQ97338.1"/>
    </source>
</evidence>
<evidence type="ECO:0000259" key="8">
    <source>
        <dbReference type="Pfam" id="PF13087"/>
    </source>
</evidence>
<sequence length="1291" mass="145201">MSPPRYRHIASNKVNGLLASLKIAPITNSPQGPKAVTWAIAVAMHPREHVNPSVKFDFNDPECRVVRDQTELQSFLPDTALPLAIQTSADIILDWNKAHPKNKYSLHLSDGRNWRVVEAHHKWDVTPIFIRLINDRWEGYALSSMQTESEQTGSKQTGSEQTGEKKLSRQDVIRATLGLAPDVPIPPFAYALYPEHAPVDGWAGEETIPDFSVREEIVEVTAPDPRAVRKATDKIQSGDKLVVLNNFKHGSKEDEQTNNCYKSAATLSVEFDDGTIIGPVPDAEGKAGLLDFSVELLGLAPTIILELTFPSQESHATGARCRVEFAFNTTNIISDKELKTRQEISDFDMFTNDEGALITFKSEGCRAHDVFCYTEYAYHERQVIPRGRLAPQQRWALNTFKRLAQLTPGQSCTIKLNVLEGLVAAEAKRNSKKTQLQFLSEKLPSKQYGRAFPQFTGPAYMTYRNPQGVISLQYNQQVSRKTALRPPHPGASIPARMLVRDNDELALHLSIGADLLHKEQAMHITSVSEKEHFLALVPAGNYAVACIKYREPLASGIPDLTNEEKITIPVDTQLKLTIYGDHKDKQKWHCVALVGVDVYGFGCDLFAVITDKVSSEFKAILSEAGSAGPKILNVHIDPIISDVTTKHGIDAVASALSIANKPDNPNYVPAMFLWPFVYQGEPLERKQVFKTAFDRDIQHTVAAFKYLRNSEPWDKHQFRTVDALPNPFGGVNLVAGAAGTGKTLVMGRFAQFSTIVGSKVLIVGMINSSLDDIALKIDEKMSEDVASGKVQKMDNSRPIRAYSARLESPLQPSVDRTQADIDAEDKQALAHYLAWKSVEETYKNKRRALPDYSVEAKMNENLNDASRPPLMAHYTDGIDDEKKPIPDGPLVNMYEELKKYMARIAQPAYADFFDAEKWSDEEKRKFRQSLKICRYEVYQQALIVFCTCPVAATREMAEFASDAEDEIVMFADEATTIGEVNILIPFKTKYAHKIKGIYQFGDPRQLGPNPIAATGKDNTVNEFLAQHRASWFVRLLHNGFPVYHLPQQKRQHKLLNIPVNEVHYQKSNLTDDPRLHADLGPEDENLLIDFLPLQRMPHEQFTRRYAHVIIRDSILVHPPGSNSSQNHPHIVWVLQKYRLEVLKTHFGTKTQLKCLIQVPYRAQLNAYEAQISIYQQEWNWSREMFPAVKTIDGGIGGEAEFVINDVVRDESEGFLQSAQRTCVMASRAKNFQVIVIGPMDKLDRDEKTVMTKFADKGKPNHAYKVRRPLAHHEAYANAHNALYFFNSDSNT</sequence>
<evidence type="ECO:0000256" key="4">
    <source>
        <dbReference type="ARBA" id="ARBA00022806"/>
    </source>
</evidence>
<keyword evidence="3" id="KW-0378">Hydrolase</keyword>
<dbReference type="InParanoid" id="A0A074YHP4"/>
<accession>A0A074YHP4</accession>
<keyword evidence="4" id="KW-0347">Helicase</keyword>
<feature type="domain" description="DNA2/NAM7 helicase helicase" evidence="7">
    <location>
        <begin position="731"/>
        <end position="1008"/>
    </location>
</feature>
<dbReference type="Pfam" id="PF13086">
    <property type="entry name" value="AAA_11"/>
    <property type="match status" value="1"/>
</dbReference>
<dbReference type="InterPro" id="IPR041677">
    <property type="entry name" value="DNA2/NAM7_AAA_11"/>
</dbReference>
<organism evidence="9 10">
    <name type="scientific">Aureobasidium subglaciale (strain EXF-2481)</name>
    <name type="common">Aureobasidium pullulans var. subglaciale</name>
    <dbReference type="NCBI Taxonomy" id="1043005"/>
    <lineage>
        <taxon>Eukaryota</taxon>
        <taxon>Fungi</taxon>
        <taxon>Dikarya</taxon>
        <taxon>Ascomycota</taxon>
        <taxon>Pezizomycotina</taxon>
        <taxon>Dothideomycetes</taxon>
        <taxon>Dothideomycetidae</taxon>
        <taxon>Dothideales</taxon>
        <taxon>Saccotheciaceae</taxon>
        <taxon>Aureobasidium</taxon>
    </lineage>
</organism>
<dbReference type="STRING" id="1043005.A0A074YHP4"/>
<dbReference type="GO" id="GO:0016787">
    <property type="term" value="F:hydrolase activity"/>
    <property type="evidence" value="ECO:0007669"/>
    <property type="project" value="UniProtKB-KW"/>
</dbReference>
<protein>
    <recommendedName>
        <fullName evidence="11">DNA2/NAM7 helicase-like C-terminal domain-containing protein</fullName>
    </recommendedName>
</protein>
<dbReference type="Pfam" id="PF13087">
    <property type="entry name" value="AAA_12"/>
    <property type="match status" value="1"/>
</dbReference>
<evidence type="ECO:0000256" key="3">
    <source>
        <dbReference type="ARBA" id="ARBA00022801"/>
    </source>
</evidence>
<dbReference type="InterPro" id="IPR027417">
    <property type="entry name" value="P-loop_NTPase"/>
</dbReference>
<dbReference type="Proteomes" id="UP000030641">
    <property type="component" value="Unassembled WGS sequence"/>
</dbReference>
<keyword evidence="2" id="KW-0547">Nucleotide-binding</keyword>
<comment type="similarity">
    <text evidence="1">Belongs to the DNA2/NAM7 helicase family.</text>
</comment>
<dbReference type="OrthoDB" id="3907547at2759"/>
<evidence type="ECO:0008006" key="11">
    <source>
        <dbReference type="Google" id="ProtNLM"/>
    </source>
</evidence>
<name>A0A074YHP4_AURSE</name>
<evidence type="ECO:0000259" key="7">
    <source>
        <dbReference type="Pfam" id="PF13086"/>
    </source>
</evidence>
<feature type="domain" description="DNA2/NAM7 helicase-like C-terminal" evidence="8">
    <location>
        <begin position="1029"/>
        <end position="1237"/>
    </location>
</feature>
<evidence type="ECO:0000256" key="6">
    <source>
        <dbReference type="SAM" id="MobiDB-lite"/>
    </source>
</evidence>
<reference evidence="9 10" key="1">
    <citation type="journal article" date="2014" name="BMC Genomics">
        <title>Genome sequencing of four Aureobasidium pullulans varieties: biotechnological potential, stress tolerance, and description of new species.</title>
        <authorList>
            <person name="Gostin Ar C."/>
            <person name="Ohm R.A."/>
            <person name="Kogej T."/>
            <person name="Sonjak S."/>
            <person name="Turk M."/>
            <person name="Zajc J."/>
            <person name="Zalar P."/>
            <person name="Grube M."/>
            <person name="Sun H."/>
            <person name="Han J."/>
            <person name="Sharma A."/>
            <person name="Chiniquy J."/>
            <person name="Ngan C.Y."/>
            <person name="Lipzen A."/>
            <person name="Barry K."/>
            <person name="Grigoriev I.V."/>
            <person name="Gunde-Cimerman N."/>
        </authorList>
    </citation>
    <scope>NUCLEOTIDE SEQUENCE [LARGE SCALE GENOMIC DNA]</scope>
    <source>
        <strain evidence="9 10">EXF-2481</strain>
    </source>
</reference>
<evidence type="ECO:0000313" key="10">
    <source>
        <dbReference type="Proteomes" id="UP000030641"/>
    </source>
</evidence>
<dbReference type="PANTHER" id="PTHR43788:SF16">
    <property type="entry name" value="HELICASE WITH ZINC FINGER 2"/>
    <property type="match status" value="1"/>
</dbReference>
<dbReference type="Gene3D" id="3.40.50.300">
    <property type="entry name" value="P-loop containing nucleotide triphosphate hydrolases"/>
    <property type="match status" value="2"/>
</dbReference>
<dbReference type="GO" id="GO:0043139">
    <property type="term" value="F:5'-3' DNA helicase activity"/>
    <property type="evidence" value="ECO:0007669"/>
    <property type="project" value="TreeGrafter"/>
</dbReference>
<dbReference type="SUPFAM" id="SSF52540">
    <property type="entry name" value="P-loop containing nucleoside triphosphate hydrolases"/>
    <property type="match status" value="1"/>
</dbReference>
<dbReference type="RefSeq" id="XP_013345987.1">
    <property type="nucleotide sequence ID" value="XM_013490533.1"/>
</dbReference>
<dbReference type="GeneID" id="25371453"/>
<dbReference type="PANTHER" id="PTHR43788">
    <property type="entry name" value="DNA2/NAM7 HELICASE FAMILY MEMBER"/>
    <property type="match status" value="1"/>
</dbReference>
<feature type="compositionally biased region" description="Polar residues" evidence="6">
    <location>
        <begin position="144"/>
        <end position="161"/>
    </location>
</feature>
<evidence type="ECO:0000256" key="2">
    <source>
        <dbReference type="ARBA" id="ARBA00022741"/>
    </source>
</evidence>